<dbReference type="SUPFAM" id="SSF53448">
    <property type="entry name" value="Nucleotide-diphospho-sugar transferases"/>
    <property type="match status" value="1"/>
</dbReference>
<evidence type="ECO:0000313" key="2">
    <source>
        <dbReference type="EMBL" id="GLP99822.1"/>
    </source>
</evidence>
<dbReference type="CDD" id="cd00761">
    <property type="entry name" value="Glyco_tranf_GTA_type"/>
    <property type="match status" value="1"/>
</dbReference>
<dbReference type="InterPro" id="IPR029044">
    <property type="entry name" value="Nucleotide-diphossugar_trans"/>
</dbReference>
<evidence type="ECO:0000313" key="3">
    <source>
        <dbReference type="Proteomes" id="UP001161423"/>
    </source>
</evidence>
<dbReference type="EMBL" id="BSND01000005">
    <property type="protein sequence ID" value="GLP99822.1"/>
    <property type="molecule type" value="Genomic_DNA"/>
</dbReference>
<comment type="caution">
    <text evidence="2">The sequence shown here is derived from an EMBL/GenBank/DDBJ whole genome shotgun (WGS) entry which is preliminary data.</text>
</comment>
<dbReference type="RefSeq" id="WP_284723058.1">
    <property type="nucleotide sequence ID" value="NZ_BSND01000005.1"/>
</dbReference>
<dbReference type="PANTHER" id="PTHR22916">
    <property type="entry name" value="GLYCOSYLTRANSFERASE"/>
    <property type="match status" value="1"/>
</dbReference>
<dbReference type="Pfam" id="PF00535">
    <property type="entry name" value="Glycos_transf_2"/>
    <property type="match status" value="1"/>
</dbReference>
<organism evidence="2 3">
    <name type="scientific">Methylophaga thalassica</name>
    <dbReference type="NCBI Taxonomy" id="40223"/>
    <lineage>
        <taxon>Bacteria</taxon>
        <taxon>Pseudomonadati</taxon>
        <taxon>Pseudomonadota</taxon>
        <taxon>Gammaproteobacteria</taxon>
        <taxon>Thiotrichales</taxon>
        <taxon>Piscirickettsiaceae</taxon>
        <taxon>Methylophaga</taxon>
    </lineage>
</organism>
<evidence type="ECO:0000259" key="1">
    <source>
        <dbReference type="Pfam" id="PF00535"/>
    </source>
</evidence>
<dbReference type="Gene3D" id="3.90.550.10">
    <property type="entry name" value="Spore Coat Polysaccharide Biosynthesis Protein SpsA, Chain A"/>
    <property type="match status" value="1"/>
</dbReference>
<feature type="domain" description="Glycosyltransferase 2-like" evidence="1">
    <location>
        <begin position="8"/>
        <end position="167"/>
    </location>
</feature>
<dbReference type="Proteomes" id="UP001161423">
    <property type="component" value="Unassembled WGS sequence"/>
</dbReference>
<accession>A0ABQ5TWJ0</accession>
<proteinExistence type="predicted"/>
<protein>
    <recommendedName>
        <fullName evidence="1">Glycosyltransferase 2-like domain-containing protein</fullName>
    </recommendedName>
</protein>
<reference evidence="2" key="1">
    <citation type="journal article" date="2014" name="Int. J. Syst. Evol. Microbiol.">
        <title>Complete genome of a new Firmicutes species belonging to the dominant human colonic microbiota ('Ruminococcus bicirculans') reveals two chromosomes and a selective capacity to utilize plant glucans.</title>
        <authorList>
            <consortium name="NISC Comparative Sequencing Program"/>
            <person name="Wegmann U."/>
            <person name="Louis P."/>
            <person name="Goesmann A."/>
            <person name="Henrissat B."/>
            <person name="Duncan S.H."/>
            <person name="Flint H.J."/>
        </authorList>
    </citation>
    <scope>NUCLEOTIDE SEQUENCE</scope>
    <source>
        <strain evidence="2">NBRC 102424</strain>
    </source>
</reference>
<name>A0ABQ5TWJ0_9GAMM</name>
<keyword evidence="3" id="KW-1185">Reference proteome</keyword>
<sequence>MHNSPLVSIIIPCYNREKYIRDAIDSCLRQTYPNIEIIVVDDGSKDNSVDVVKTYKDKVKLIVQQNGGVSVARNTGLKASNGEFLIFLDSDDWISDDLVKEHVKTFQKWPEIDITCANSKSIMPDGSESKVNDCNWPNHPDNPKELFLLSPPPFPACEMYRASKVKSLGGFYEDMRAFADSSVRIRIVLDNGKVARTDGGYAIYRPVENSITRNKTKLHFYAIKLLKKLKSEYSDNQEISILLNKRLKKHRVRYWLSNFSHHLSLHPISILKLIRHLFIVSKIDPGYIFFIIKEKPWLLDKKDSF</sequence>
<dbReference type="InterPro" id="IPR001173">
    <property type="entry name" value="Glyco_trans_2-like"/>
</dbReference>
<reference evidence="2" key="2">
    <citation type="submission" date="2023-01" db="EMBL/GenBank/DDBJ databases">
        <title>Draft genome sequence of Methylophaga thalassica strain NBRC 102424.</title>
        <authorList>
            <person name="Sun Q."/>
            <person name="Mori K."/>
        </authorList>
    </citation>
    <scope>NUCLEOTIDE SEQUENCE</scope>
    <source>
        <strain evidence="2">NBRC 102424</strain>
    </source>
</reference>
<gene>
    <name evidence="2" type="ORF">GCM10007891_16760</name>
</gene>